<dbReference type="InterPro" id="IPR023696">
    <property type="entry name" value="Ureohydrolase_dom_sf"/>
</dbReference>
<dbReference type="OrthoDB" id="5232919at2759"/>
<reference evidence="3" key="1">
    <citation type="submission" date="2021-03" db="EMBL/GenBank/DDBJ databases">
        <title>Revisited historic fungal species revealed as producer of novel bioactive compounds through whole genome sequencing and comparative genomics.</title>
        <authorList>
            <person name="Vignolle G.A."/>
            <person name="Hochenegger N."/>
            <person name="Mach R.L."/>
            <person name="Mach-Aigner A.R."/>
            <person name="Javad Rahimi M."/>
            <person name="Salim K.A."/>
            <person name="Chan C.M."/>
            <person name="Lim L.B.L."/>
            <person name="Cai F."/>
            <person name="Druzhinina I.S."/>
            <person name="U'Ren J.M."/>
            <person name="Derntl C."/>
        </authorList>
    </citation>
    <scope>NUCLEOTIDE SEQUENCE</scope>
    <source>
        <strain evidence="3">TUCIM 5799</strain>
    </source>
</reference>
<feature type="region of interest" description="Disordered" evidence="1">
    <location>
        <begin position="51"/>
        <end position="173"/>
    </location>
</feature>
<feature type="region of interest" description="Disordered" evidence="1">
    <location>
        <begin position="1214"/>
        <end position="1271"/>
    </location>
</feature>
<dbReference type="AlphaFoldDB" id="A0A9P9WSZ1"/>
<evidence type="ECO:0000313" key="4">
    <source>
        <dbReference type="Proteomes" id="UP000829685"/>
    </source>
</evidence>
<name>A0A9P9WSZ1_9PEZI</name>
<feature type="domain" description="Histone deacetylase" evidence="2">
    <location>
        <begin position="287"/>
        <end position="624"/>
    </location>
</feature>
<dbReference type="Proteomes" id="UP000829685">
    <property type="component" value="Unassembled WGS sequence"/>
</dbReference>
<evidence type="ECO:0000259" key="2">
    <source>
        <dbReference type="Pfam" id="PF00850"/>
    </source>
</evidence>
<feature type="region of interest" description="Disordered" evidence="1">
    <location>
        <begin position="644"/>
        <end position="665"/>
    </location>
</feature>
<proteinExistence type="predicted"/>
<dbReference type="GO" id="GO:0005634">
    <property type="term" value="C:nucleus"/>
    <property type="evidence" value="ECO:0007669"/>
    <property type="project" value="TreeGrafter"/>
</dbReference>
<feature type="region of interest" description="Disordered" evidence="1">
    <location>
        <begin position="804"/>
        <end position="847"/>
    </location>
</feature>
<sequence length="1271" mass="137490">MAAPDGSEGLRVKLEDDGEGPTLSSSSPSALPSIANAAADTDLLLSLNNLSLSTTSNSSPSPSRATSTSPHPAGPSLSTLERLTGGSSPSPQLRAKNPKSPASRSFSGLSSQAQSRSATPTLLKKSSTGSLRSVNGTTPSRRPSSTLFSPTLSRTPTNGSAQYNMEDLERSRPQRTEASVAADFFKAELEKNHGPTSAKAAATAVILQDACYAHRFERAHGTDEYGLSTIVERPERLQAVTIGAAAAYVRLGERHEGGKAPIHPDLDPSTLEVPFEIVKTDRQLPLNSPIVANVHGKKWMDELKIICAAAKSHLTQGTLEIKRPDIDRGPGAKPPDAFHEGDLFLSEASISAFEGALGATCEAVDRVFNDSATKRAFVAIRPPGHHCNADFPHGFCWLNNVHVGIMHSFMNHEATHAAIIDFDLHHGDGSQEITWDHNQRAQGIKNARTHPTPWNKAANWKKGSIGYFSLHDINSYPCENGDPDRIKDASVCIDDAHSQTIWNVHLEQWRDETEFWYLYRTKYTPLLEKVRAYLRREAQRWRQARRQPRAAIYLSAGFDASEHETPGMQRHTVNVPTEFYARLSRDVVKMAAEEDLGVDGRIISCLEGGYSNRALTSGVFSHLTGLAGNDIRFKEEIGSLGRRVSAGSPMNGSPMSRRNTVTSSDAEVRPRYAGFPYDPNWWTAAELDKLDAARAAPIPPPRVVREGPLPTYYSPTQASNAKVSDLAKARRSISGLSSLTSGPQPTFTRAPTPPPPAVSWATASQELARLLIPTNRQVNSITWNELHAEDIRIKKERQRERMTVSVDSAFAEPADNGPPGVRKSGRERKPVQNYAPPDESGKNRRRTVAGAAVLATDKVLPLQDIHVSIHDSNSVQQTTARGTAVSPSKKRQPSRRLSASSVLPTITTDPLPSPLPLADLGTDPESSQPSRPDSSLSIRTTTMLPVKKSRPLTARKDSTKAITASVKKASKTLSSPSKAKVKASNSASAQASARSSKASSPARPNSHDVGPGFISQEPPMTPDTATSDSGTGLDRITNGMRKIKINVVTKEMKEAREKERAGVKHGESSTTPVLEQFASEASSTPKIEESKLDQVQFSQPDHHLHSNEINNSPSEVGDVIYPLPQPVTPQKDNWQQQPAPITPAMNDQFPPVPKAPTTSAAGDSDLFVPYQPEGATPQAIPQSAPVTWLAPNTVDTPMPFQGHQFTATSTIPFAGTPLKGPKFKRKSPAVALPSSHERGPEPGATLPTEQRHDTADPDVSMEIPETPDGRL</sequence>
<feature type="compositionally biased region" description="Low complexity" evidence="1">
    <location>
        <begin position="51"/>
        <end position="69"/>
    </location>
</feature>
<dbReference type="FunFam" id="3.40.800.20:FF:000011">
    <property type="entry name" value="Histone deacetylase HOS3"/>
    <property type="match status" value="1"/>
</dbReference>
<feature type="region of interest" description="Disordered" evidence="1">
    <location>
        <begin position="871"/>
        <end position="1038"/>
    </location>
</feature>
<feature type="compositionally biased region" description="Low complexity" evidence="1">
    <location>
        <begin position="903"/>
        <end position="937"/>
    </location>
</feature>
<accession>A0A9P9WSZ1</accession>
<evidence type="ECO:0000313" key="3">
    <source>
        <dbReference type="EMBL" id="KAI1877709.1"/>
    </source>
</evidence>
<feature type="compositionally biased region" description="Polar residues" evidence="1">
    <location>
        <begin position="76"/>
        <end position="91"/>
    </location>
</feature>
<gene>
    <name evidence="3" type="ORF">JX265_003717</name>
</gene>
<feature type="compositionally biased region" description="Polar residues" evidence="1">
    <location>
        <begin position="648"/>
        <end position="665"/>
    </location>
</feature>
<dbReference type="InterPro" id="IPR000286">
    <property type="entry name" value="HDACs"/>
</dbReference>
<dbReference type="SUPFAM" id="SSF52768">
    <property type="entry name" value="Arginase/deacetylase"/>
    <property type="match status" value="1"/>
</dbReference>
<feature type="compositionally biased region" description="Low complexity" evidence="1">
    <location>
        <begin position="23"/>
        <end position="34"/>
    </location>
</feature>
<keyword evidence="4" id="KW-1185">Reference proteome</keyword>
<protein>
    <recommendedName>
        <fullName evidence="2">Histone deacetylase domain-containing protein</fullName>
    </recommendedName>
</protein>
<feature type="compositionally biased region" description="Polar residues" evidence="1">
    <location>
        <begin position="100"/>
        <end position="163"/>
    </location>
</feature>
<evidence type="ECO:0000256" key="1">
    <source>
        <dbReference type="SAM" id="MobiDB-lite"/>
    </source>
</evidence>
<dbReference type="CDD" id="cd09998">
    <property type="entry name" value="HDAC_Hos3"/>
    <property type="match status" value="1"/>
</dbReference>
<dbReference type="InterPro" id="IPR023801">
    <property type="entry name" value="His_deacetylse_dom"/>
</dbReference>
<dbReference type="PANTHER" id="PTHR47558">
    <property type="entry name" value="HISTONE DEACETYLASE HOS3"/>
    <property type="match status" value="1"/>
</dbReference>
<organism evidence="3 4">
    <name type="scientific">Neoarthrinium moseri</name>
    <dbReference type="NCBI Taxonomy" id="1658444"/>
    <lineage>
        <taxon>Eukaryota</taxon>
        <taxon>Fungi</taxon>
        <taxon>Dikarya</taxon>
        <taxon>Ascomycota</taxon>
        <taxon>Pezizomycotina</taxon>
        <taxon>Sordariomycetes</taxon>
        <taxon>Xylariomycetidae</taxon>
        <taxon>Amphisphaeriales</taxon>
        <taxon>Apiosporaceae</taxon>
        <taxon>Neoarthrinium</taxon>
    </lineage>
</organism>
<comment type="caution">
    <text evidence="3">The sequence shown here is derived from an EMBL/GenBank/DDBJ whole genome shotgun (WGS) entry which is preliminary data.</text>
</comment>
<dbReference type="InterPro" id="IPR053244">
    <property type="entry name" value="HDAC_HD_type_1"/>
</dbReference>
<feature type="region of interest" description="Disordered" evidence="1">
    <location>
        <begin position="735"/>
        <end position="759"/>
    </location>
</feature>
<dbReference type="GO" id="GO:0004407">
    <property type="term" value="F:histone deacetylase activity"/>
    <property type="evidence" value="ECO:0007669"/>
    <property type="project" value="TreeGrafter"/>
</dbReference>
<dbReference type="EMBL" id="JAFIMR010000006">
    <property type="protein sequence ID" value="KAI1877709.1"/>
    <property type="molecule type" value="Genomic_DNA"/>
</dbReference>
<feature type="compositionally biased region" description="Polar residues" evidence="1">
    <location>
        <begin position="871"/>
        <end position="881"/>
    </location>
</feature>
<dbReference type="Gene3D" id="3.40.800.20">
    <property type="entry name" value="Histone deacetylase domain"/>
    <property type="match status" value="1"/>
</dbReference>
<dbReference type="PANTHER" id="PTHR47558:SF1">
    <property type="entry name" value="HISTONE DEACETYLASE HOS3"/>
    <property type="match status" value="1"/>
</dbReference>
<feature type="compositionally biased region" description="Low complexity" evidence="1">
    <location>
        <begin position="974"/>
        <end position="1004"/>
    </location>
</feature>
<dbReference type="InterPro" id="IPR037138">
    <property type="entry name" value="His_deacetylse_dom_sf"/>
</dbReference>
<dbReference type="GO" id="GO:0010468">
    <property type="term" value="P:regulation of gene expression"/>
    <property type="evidence" value="ECO:0007669"/>
    <property type="project" value="UniProtKB-ARBA"/>
</dbReference>
<dbReference type="Pfam" id="PF00850">
    <property type="entry name" value="Hist_deacetyl"/>
    <property type="match status" value="1"/>
</dbReference>
<dbReference type="PRINTS" id="PR01270">
    <property type="entry name" value="HDASUPER"/>
</dbReference>
<feature type="region of interest" description="Disordered" evidence="1">
    <location>
        <begin position="1"/>
        <end position="34"/>
    </location>
</feature>